<dbReference type="Gene3D" id="3.30.1360.120">
    <property type="entry name" value="Probable tRNA modification gtpase trme, domain 1"/>
    <property type="match status" value="1"/>
</dbReference>
<dbReference type="InterPro" id="IPR006222">
    <property type="entry name" value="GCVT_N"/>
</dbReference>
<keyword evidence="2" id="KW-0560">Oxidoreductase</keyword>
<dbReference type="InterPro" id="IPR042204">
    <property type="entry name" value="2Fe-2S-bd_N"/>
</dbReference>
<proteinExistence type="inferred from homology"/>
<evidence type="ECO:0000259" key="3">
    <source>
        <dbReference type="Pfam" id="PF01571"/>
    </source>
</evidence>
<dbReference type="Pfam" id="PF17806">
    <property type="entry name" value="SO_alpha_A3"/>
    <property type="match status" value="1"/>
</dbReference>
<gene>
    <name evidence="7" type="ORF">RIF23_04695</name>
</gene>
<evidence type="ECO:0000259" key="4">
    <source>
        <dbReference type="Pfam" id="PF07992"/>
    </source>
</evidence>
<dbReference type="SUPFAM" id="SSF101790">
    <property type="entry name" value="Aminomethyltransferase beta-barrel domain"/>
    <property type="match status" value="1"/>
</dbReference>
<evidence type="ECO:0000259" key="5">
    <source>
        <dbReference type="Pfam" id="PF08669"/>
    </source>
</evidence>
<dbReference type="InterPro" id="IPR028896">
    <property type="entry name" value="GcvT/YgfZ/DmdA"/>
</dbReference>
<evidence type="ECO:0000313" key="8">
    <source>
        <dbReference type="Proteomes" id="UP001250214"/>
    </source>
</evidence>
<dbReference type="Gene3D" id="3.50.50.60">
    <property type="entry name" value="FAD/NAD(P)-binding domain"/>
    <property type="match status" value="1"/>
</dbReference>
<dbReference type="Gene3D" id="3.10.20.440">
    <property type="entry name" value="2Fe-2S iron-sulphur cluster binding domain, sarcosine oxidase, alpha subunit, N-terminal domain"/>
    <property type="match status" value="1"/>
</dbReference>
<dbReference type="InterPro" id="IPR027266">
    <property type="entry name" value="TrmE/GcvT-like"/>
</dbReference>
<name>A0ABU2H2R2_9ACTN</name>
<dbReference type="Proteomes" id="UP001250214">
    <property type="component" value="Unassembled WGS sequence"/>
</dbReference>
<dbReference type="InterPro" id="IPR013977">
    <property type="entry name" value="GcvT_C"/>
</dbReference>
<accession>A0ABU2H2R2</accession>
<dbReference type="InterPro" id="IPR041117">
    <property type="entry name" value="SoxA_A3"/>
</dbReference>
<dbReference type="RefSeq" id="WP_310911052.1">
    <property type="nucleotide sequence ID" value="NZ_JAVLVT010000001.1"/>
</dbReference>
<dbReference type="Pfam" id="PF01571">
    <property type="entry name" value="GCV_T"/>
    <property type="match status" value="1"/>
</dbReference>
<dbReference type="PRINTS" id="PR00368">
    <property type="entry name" value="FADPNR"/>
</dbReference>
<dbReference type="PANTHER" id="PTHR43757:SF2">
    <property type="entry name" value="AMINOMETHYLTRANSFERASE, MITOCHONDRIAL"/>
    <property type="match status" value="1"/>
</dbReference>
<dbReference type="InterPro" id="IPR023753">
    <property type="entry name" value="FAD/NAD-binding_dom"/>
</dbReference>
<feature type="domain" description="FAD/NAD(P)-binding" evidence="4">
    <location>
        <begin position="113"/>
        <end position="375"/>
    </location>
</feature>
<evidence type="ECO:0000256" key="1">
    <source>
        <dbReference type="ARBA" id="ARBA00008609"/>
    </source>
</evidence>
<feature type="domain" description="Aminomethyltransferase C-terminal" evidence="5">
    <location>
        <begin position="858"/>
        <end position="942"/>
    </location>
</feature>
<dbReference type="Pfam" id="PF13510">
    <property type="entry name" value="Fer2_4"/>
    <property type="match status" value="1"/>
</dbReference>
<dbReference type="PRINTS" id="PR00411">
    <property type="entry name" value="PNDRDTASEI"/>
</dbReference>
<feature type="domain" description="GCVT N-terminal" evidence="3">
    <location>
        <begin position="562"/>
        <end position="838"/>
    </location>
</feature>
<dbReference type="EMBL" id="JAVLVT010000001">
    <property type="protein sequence ID" value="MDS1269592.1"/>
    <property type="molecule type" value="Genomic_DNA"/>
</dbReference>
<dbReference type="Pfam" id="PF08669">
    <property type="entry name" value="GCV_T_C"/>
    <property type="match status" value="1"/>
</dbReference>
<evidence type="ECO:0000259" key="6">
    <source>
        <dbReference type="Pfam" id="PF17806"/>
    </source>
</evidence>
<dbReference type="PANTHER" id="PTHR43757">
    <property type="entry name" value="AMINOMETHYLTRANSFERASE"/>
    <property type="match status" value="1"/>
</dbReference>
<dbReference type="InterPro" id="IPR029043">
    <property type="entry name" value="GcvT/YgfZ_C"/>
</dbReference>
<dbReference type="SUPFAM" id="SSF103025">
    <property type="entry name" value="Folate-binding domain"/>
    <property type="match status" value="1"/>
</dbReference>
<organism evidence="7 8">
    <name type="scientific">Lipingzhangella rawalii</name>
    <dbReference type="NCBI Taxonomy" id="2055835"/>
    <lineage>
        <taxon>Bacteria</taxon>
        <taxon>Bacillati</taxon>
        <taxon>Actinomycetota</taxon>
        <taxon>Actinomycetes</taxon>
        <taxon>Streptosporangiales</taxon>
        <taxon>Nocardiopsidaceae</taxon>
        <taxon>Lipingzhangella</taxon>
    </lineage>
</organism>
<sequence length="950" mass="101928">MTRDRNYTITVDGRPVPAGQGDTVASALIADGVRSLGFSPYLNRPHAIWGIGSGGACAHVQVESGPGEPMVPATTVETYPGLRVRSLHGRGEVSLPESDDGEPRHDHTWAHCDVLVVGGGPAGLAAARAAADTRARVMIVDDAPDLGGHLRHAPRRIHGRSALDWVRHTAEELREHGDVQVLTRTTVTGQYHHGELIALERRTDHRAPATIPTHMARHRLWHIRARQVVLATGSMERPLAFAGNDRPGVMLAGAAVGYAWAHSAPPGERAVVMGAHNEALVAARHLAEAGVDISAVVDARTDPGPAGAALLDELWRGGAQILQGHAVTETRDPEASGAVTAVRVAPIDGSGRARGEETEVPCDLVAVSGGFDPCLALWTQVDGGTRYDPAHAAFLPEESAAPATVRCAGAARGTRDLDAALAEGAAVGHAAAEQRAIPTRPTPAEPVHHPRELWLVTTPHTVETEVLVDPHRDATLADVRAALDANLRSIEHVKRHTTIGTGPEQGRAWGVLASAVVGQLLDTTPEQLGTPRRRAPLAPIPLATVAGRDRGDFFDPIRRTPMHQWHLEQGAVFEDIGQWRRARYYPRWTADGQVEDMAAAVRRECRSTRESVGMLDASTLGKILVEGADAPEFLDRIYANMMSTLRIGKCRYGVICGADGMVRDDGVCVRLAEDRYLVTTTSGNADSTLAWLEEWQQTEWPQLRVQCTPVTEHWATISVVGPRSREVLGRLAPGLDVTATGFEFMGMRNTEIAGVPGLVLRVSFSGELTYEINVPSWYGLGVWEAVLEAGAPYDITPYGTETMHVLRAEKGFIVVGHETDGQVSVQDAGLGWAVSTRKDFVGKRSLARADLARDDREQLVALVPADGATVVAEGAQLITHPAPEPPVPMVGHVTSSYDSPALGTPFSLALLSGGRGRHGERLYAYHLGQTVPVQVTDPVLYDREGTRRDG</sequence>
<protein>
    <submittedName>
        <fullName evidence="7">Glycine cleavage T C-terminal barrel domain-containing protein</fullName>
    </submittedName>
</protein>
<evidence type="ECO:0000313" key="7">
    <source>
        <dbReference type="EMBL" id="MDS1269592.1"/>
    </source>
</evidence>
<dbReference type="SUPFAM" id="SSF51905">
    <property type="entry name" value="FAD/NAD(P)-binding domain"/>
    <property type="match status" value="1"/>
</dbReference>
<reference evidence="8" key="1">
    <citation type="submission" date="2023-07" db="EMBL/GenBank/DDBJ databases">
        <title>Novel species in the genus Lipingzhangella isolated from Sambhar Salt Lake.</title>
        <authorList>
            <person name="Jiya N."/>
            <person name="Kajale S."/>
            <person name="Sharma A."/>
        </authorList>
    </citation>
    <scope>NUCLEOTIDE SEQUENCE [LARGE SCALE GENOMIC DNA]</scope>
    <source>
        <strain evidence="8">LS1_29</strain>
    </source>
</reference>
<dbReference type="Pfam" id="PF07992">
    <property type="entry name" value="Pyr_redox_2"/>
    <property type="match status" value="1"/>
</dbReference>
<comment type="similarity">
    <text evidence="1">Belongs to the GcvT family.</text>
</comment>
<feature type="domain" description="SoxA A3" evidence="6">
    <location>
        <begin position="468"/>
        <end position="547"/>
    </location>
</feature>
<keyword evidence="8" id="KW-1185">Reference proteome</keyword>
<dbReference type="InterPro" id="IPR036188">
    <property type="entry name" value="FAD/NAD-bd_sf"/>
</dbReference>
<comment type="caution">
    <text evidence="7">The sequence shown here is derived from an EMBL/GenBank/DDBJ whole genome shotgun (WGS) entry which is preliminary data.</text>
</comment>
<evidence type="ECO:0000256" key="2">
    <source>
        <dbReference type="ARBA" id="ARBA00023002"/>
    </source>
</evidence>